<dbReference type="EMBL" id="ML976977">
    <property type="protein sequence ID" value="KAF1963298.1"/>
    <property type="molecule type" value="Genomic_DNA"/>
</dbReference>
<dbReference type="AlphaFoldDB" id="A0A6A5UEW6"/>
<dbReference type="OrthoDB" id="338231at2759"/>
<comment type="function">
    <text evidence="6">The GINS complex plays an essential role in the initiation of DNA replication.</text>
</comment>
<dbReference type="Gene3D" id="3.40.5.60">
    <property type="match status" value="1"/>
</dbReference>
<evidence type="ECO:0000256" key="3">
    <source>
        <dbReference type="ARBA" id="ARBA00014804"/>
    </source>
</evidence>
<name>A0A6A5UEW6_9PLEO</name>
<dbReference type="SUPFAM" id="SSF158573">
    <property type="entry name" value="GINS helical bundle-like"/>
    <property type="match status" value="1"/>
</dbReference>
<reference evidence="9" key="1">
    <citation type="journal article" date="2020" name="Stud. Mycol.">
        <title>101 Dothideomycetes genomes: a test case for predicting lifestyles and emergence of pathogens.</title>
        <authorList>
            <person name="Haridas S."/>
            <person name="Albert R."/>
            <person name="Binder M."/>
            <person name="Bloem J."/>
            <person name="Labutti K."/>
            <person name="Salamov A."/>
            <person name="Andreopoulos B."/>
            <person name="Baker S."/>
            <person name="Barry K."/>
            <person name="Bills G."/>
            <person name="Bluhm B."/>
            <person name="Cannon C."/>
            <person name="Castanera R."/>
            <person name="Culley D."/>
            <person name="Daum C."/>
            <person name="Ezra D."/>
            <person name="Gonzalez J."/>
            <person name="Henrissat B."/>
            <person name="Kuo A."/>
            <person name="Liang C."/>
            <person name="Lipzen A."/>
            <person name="Lutzoni F."/>
            <person name="Magnuson J."/>
            <person name="Mondo S."/>
            <person name="Nolan M."/>
            <person name="Ohm R."/>
            <person name="Pangilinan J."/>
            <person name="Park H.-J."/>
            <person name="Ramirez L."/>
            <person name="Alfaro M."/>
            <person name="Sun H."/>
            <person name="Tritt A."/>
            <person name="Yoshinaga Y."/>
            <person name="Zwiers L.-H."/>
            <person name="Turgeon B."/>
            <person name="Goodwin S."/>
            <person name="Spatafora J."/>
            <person name="Crous P."/>
            <person name="Grigoriev I."/>
        </authorList>
    </citation>
    <scope>NUCLEOTIDE SEQUENCE</scope>
    <source>
        <strain evidence="9">CBS 675.92</strain>
    </source>
</reference>
<proteinExistence type="inferred from homology"/>
<dbReference type="InterPro" id="IPR008591">
    <property type="entry name" value="GINS_Sld5"/>
</dbReference>
<evidence type="ECO:0000259" key="7">
    <source>
        <dbReference type="Pfam" id="PF05916"/>
    </source>
</evidence>
<comment type="subcellular location">
    <subcellularLocation>
        <location evidence="1 6">Nucleus</location>
    </subcellularLocation>
</comment>
<keyword evidence="10" id="KW-1185">Reference proteome</keyword>
<dbReference type="Pfam" id="PF05916">
    <property type="entry name" value="Sld5"/>
    <property type="match status" value="1"/>
</dbReference>
<protein>
    <recommendedName>
        <fullName evidence="3 6">DNA replication complex GINS protein SLD5</fullName>
    </recommendedName>
</protein>
<comment type="similarity">
    <text evidence="2 6">Belongs to the GINS4/SLD5 family.</text>
</comment>
<dbReference type="Gene3D" id="1.20.58.1030">
    <property type="match status" value="1"/>
</dbReference>
<dbReference type="InterPro" id="IPR038749">
    <property type="entry name" value="Sld5_GINS_A"/>
</dbReference>
<evidence type="ECO:0000256" key="4">
    <source>
        <dbReference type="ARBA" id="ARBA00022705"/>
    </source>
</evidence>
<dbReference type="InterPro" id="IPR021151">
    <property type="entry name" value="GINS_A"/>
</dbReference>
<keyword evidence="5 6" id="KW-0539">Nucleus</keyword>
<evidence type="ECO:0000313" key="10">
    <source>
        <dbReference type="Proteomes" id="UP000800035"/>
    </source>
</evidence>
<dbReference type="InterPro" id="IPR036224">
    <property type="entry name" value="GINS_bundle-like_dom_sf"/>
</dbReference>
<evidence type="ECO:0000256" key="2">
    <source>
        <dbReference type="ARBA" id="ARBA00008187"/>
    </source>
</evidence>
<dbReference type="PIRSF" id="PIRSF007764">
    <property type="entry name" value="Sld5"/>
    <property type="match status" value="1"/>
</dbReference>
<evidence type="ECO:0000256" key="6">
    <source>
        <dbReference type="PIRNR" id="PIRNR007764"/>
    </source>
</evidence>
<dbReference type="GO" id="GO:0000727">
    <property type="term" value="P:double-strand break repair via break-induced replication"/>
    <property type="evidence" value="ECO:0007669"/>
    <property type="project" value="TreeGrafter"/>
</dbReference>
<feature type="domain" description="GINS subunit" evidence="7">
    <location>
        <begin position="62"/>
        <end position="149"/>
    </location>
</feature>
<dbReference type="CDD" id="cd21692">
    <property type="entry name" value="GINS_B_Sld5"/>
    <property type="match status" value="1"/>
</dbReference>
<evidence type="ECO:0000256" key="1">
    <source>
        <dbReference type="ARBA" id="ARBA00004123"/>
    </source>
</evidence>
<keyword evidence="4 6" id="KW-0235">DNA replication</keyword>
<evidence type="ECO:0000256" key="5">
    <source>
        <dbReference type="ARBA" id="ARBA00023242"/>
    </source>
</evidence>
<organism evidence="9 10">
    <name type="scientific">Byssothecium circinans</name>
    <dbReference type="NCBI Taxonomy" id="147558"/>
    <lineage>
        <taxon>Eukaryota</taxon>
        <taxon>Fungi</taxon>
        <taxon>Dikarya</taxon>
        <taxon>Ascomycota</taxon>
        <taxon>Pezizomycotina</taxon>
        <taxon>Dothideomycetes</taxon>
        <taxon>Pleosporomycetidae</taxon>
        <taxon>Pleosporales</taxon>
        <taxon>Massarineae</taxon>
        <taxon>Massarinaceae</taxon>
        <taxon>Byssothecium</taxon>
    </lineage>
</organism>
<sequence>MDNIEDIDDILAEITVDSTPQETRDLQELTRCWVAERVAPELLAWPEDVVERVLERIRKQIELVEDQTGSMDPKTNFRLIVVQTELERFKFLVRSFLRARLRKIDSYPIHILEKHNDSLSRSLLPLLSGSEYQYLTTHQSLLAAHYKSSFLGQFPASLQRLDDTTGGVNMIDRPDEHAALFVRSLKDIGELVIEGTERKIDIKRGDVWVVRWSAVRPWVEAGDLEVL</sequence>
<dbReference type="Pfam" id="PF16922">
    <property type="entry name" value="SLD5_C"/>
    <property type="match status" value="1"/>
</dbReference>
<dbReference type="PANTHER" id="PTHR21206:SF0">
    <property type="entry name" value="DNA REPLICATION COMPLEX GINS PROTEIN SLD5"/>
    <property type="match status" value="1"/>
</dbReference>
<dbReference type="InterPro" id="IPR031633">
    <property type="entry name" value="SLD5_C"/>
</dbReference>
<evidence type="ECO:0000313" key="9">
    <source>
        <dbReference type="EMBL" id="KAF1963298.1"/>
    </source>
</evidence>
<dbReference type="PANTHER" id="PTHR21206">
    <property type="entry name" value="SLD5 PROTEIN"/>
    <property type="match status" value="1"/>
</dbReference>
<accession>A0A6A5UEW6</accession>
<dbReference type="CDD" id="cd11711">
    <property type="entry name" value="GINS_A_Sld5"/>
    <property type="match status" value="1"/>
</dbReference>
<evidence type="ECO:0000259" key="8">
    <source>
        <dbReference type="Pfam" id="PF16922"/>
    </source>
</evidence>
<dbReference type="SUPFAM" id="SSF160059">
    <property type="entry name" value="PriA/YqbF domain"/>
    <property type="match status" value="1"/>
</dbReference>
<dbReference type="GO" id="GO:0006261">
    <property type="term" value="P:DNA-templated DNA replication"/>
    <property type="evidence" value="ECO:0007669"/>
    <property type="project" value="InterPro"/>
</dbReference>
<gene>
    <name evidence="9" type="ORF">CC80DRAFT_432733</name>
</gene>
<dbReference type="GO" id="GO:0000811">
    <property type="term" value="C:GINS complex"/>
    <property type="evidence" value="ECO:0007669"/>
    <property type="project" value="UniProtKB-UniRule"/>
</dbReference>
<feature type="domain" description="DNA replication complex GINS protein SLD5 C-terminal" evidence="8">
    <location>
        <begin position="174"/>
        <end position="226"/>
    </location>
</feature>
<dbReference type="Proteomes" id="UP000800035">
    <property type="component" value="Unassembled WGS sequence"/>
</dbReference>